<dbReference type="Gene3D" id="1.10.246.20">
    <property type="entry name" value="Coactivator CBP, KIX domain"/>
    <property type="match status" value="1"/>
</dbReference>
<dbReference type="Proteomes" id="UP000316621">
    <property type="component" value="Chromosome 1"/>
</dbReference>
<evidence type="ECO:0000256" key="4">
    <source>
        <dbReference type="ARBA" id="ARBA00023242"/>
    </source>
</evidence>
<feature type="compositionally biased region" description="Polar residues" evidence="5">
    <location>
        <begin position="854"/>
        <end position="876"/>
    </location>
</feature>
<keyword evidence="3" id="KW-0804">Transcription</keyword>
<dbReference type="PANTHER" id="PTHR33137:SF4">
    <property type="entry name" value="MEDIATOR OF RNA POLYMERASE II TRANSCRIPTION SUBUNIT 15A-RELATED"/>
    <property type="match status" value="1"/>
</dbReference>
<feature type="compositionally biased region" description="Polar residues" evidence="5">
    <location>
        <begin position="325"/>
        <end position="336"/>
    </location>
</feature>
<proteinExistence type="predicted"/>
<feature type="region of interest" description="Disordered" evidence="5">
    <location>
        <begin position="84"/>
        <end position="134"/>
    </location>
</feature>
<feature type="compositionally biased region" description="Low complexity" evidence="5">
    <location>
        <begin position="360"/>
        <end position="387"/>
    </location>
</feature>
<evidence type="ECO:0000313" key="8">
    <source>
        <dbReference type="EMBL" id="RZC43801.1"/>
    </source>
</evidence>
<feature type="region of interest" description="Disordered" evidence="5">
    <location>
        <begin position="757"/>
        <end position="810"/>
    </location>
</feature>
<evidence type="ECO:0000256" key="5">
    <source>
        <dbReference type="SAM" id="MobiDB-lite"/>
    </source>
</evidence>
<dbReference type="EMBL" id="CM010715">
    <property type="protein sequence ID" value="RZC43801.1"/>
    <property type="molecule type" value="Genomic_DNA"/>
</dbReference>
<dbReference type="InterPro" id="IPR036546">
    <property type="entry name" value="MED15_KIX"/>
</dbReference>
<keyword evidence="2" id="KW-0805">Transcription regulation</keyword>
<dbReference type="GO" id="GO:0003713">
    <property type="term" value="F:transcription coactivator activity"/>
    <property type="evidence" value="ECO:0007669"/>
    <property type="project" value="InterPro"/>
</dbReference>
<feature type="compositionally biased region" description="Polar residues" evidence="5">
    <location>
        <begin position="243"/>
        <end position="261"/>
    </location>
</feature>
<dbReference type="InterPro" id="IPR044661">
    <property type="entry name" value="MED15a/b/c-like"/>
</dbReference>
<feature type="compositionally biased region" description="Low complexity" evidence="5">
    <location>
        <begin position="434"/>
        <end position="478"/>
    </location>
</feature>
<dbReference type="SUPFAM" id="SSF47040">
    <property type="entry name" value="Kix domain of CBP (creb binding protein)"/>
    <property type="match status" value="1"/>
</dbReference>
<evidence type="ECO:0000259" key="7">
    <source>
        <dbReference type="Pfam" id="PF21539"/>
    </source>
</evidence>
<evidence type="ECO:0000256" key="1">
    <source>
        <dbReference type="ARBA" id="ARBA00004123"/>
    </source>
</evidence>
<dbReference type="PANTHER" id="PTHR33137">
    <property type="entry name" value="MEDIATOR OF RNA POLYMERASE II TRANSCRIPTION SUBUNIT 15A-RELATED"/>
    <property type="match status" value="1"/>
</dbReference>
<feature type="region of interest" description="Disordered" evidence="5">
    <location>
        <begin position="410"/>
        <end position="480"/>
    </location>
</feature>
<feature type="compositionally biased region" description="Low complexity" evidence="5">
    <location>
        <begin position="788"/>
        <end position="800"/>
    </location>
</feature>
<keyword evidence="4" id="KW-0539">Nucleus</keyword>
<feature type="region of interest" description="Disordered" evidence="5">
    <location>
        <begin position="894"/>
        <end position="924"/>
    </location>
</feature>
<dbReference type="GO" id="GO:0005634">
    <property type="term" value="C:nucleus"/>
    <property type="evidence" value="ECO:0007669"/>
    <property type="project" value="UniProtKB-SubCell"/>
</dbReference>
<accession>A0A4Y7I839</accession>
<feature type="compositionally biased region" description="Low complexity" evidence="5">
    <location>
        <begin position="262"/>
        <end position="317"/>
    </location>
</feature>
<feature type="region of interest" description="Disordered" evidence="5">
    <location>
        <begin position="850"/>
        <end position="876"/>
    </location>
</feature>
<evidence type="ECO:0000259" key="6">
    <source>
        <dbReference type="Pfam" id="PF16987"/>
    </source>
</evidence>
<dbReference type="Gramene" id="RZC43801">
    <property type="protein sequence ID" value="RZC43801"/>
    <property type="gene ID" value="C5167_036750"/>
</dbReference>
<feature type="domain" description="Mediator complex subunit 15 KIX" evidence="6">
    <location>
        <begin position="14"/>
        <end position="90"/>
    </location>
</feature>
<organism evidence="8 9">
    <name type="scientific">Papaver somniferum</name>
    <name type="common">Opium poppy</name>
    <dbReference type="NCBI Taxonomy" id="3469"/>
    <lineage>
        <taxon>Eukaryota</taxon>
        <taxon>Viridiplantae</taxon>
        <taxon>Streptophyta</taxon>
        <taxon>Embryophyta</taxon>
        <taxon>Tracheophyta</taxon>
        <taxon>Spermatophyta</taxon>
        <taxon>Magnoliopsida</taxon>
        <taxon>Ranunculales</taxon>
        <taxon>Papaveraceae</taxon>
        <taxon>Papaveroideae</taxon>
        <taxon>Papaver</taxon>
    </lineage>
</organism>
<sequence>MDNKIKVEEDVDKPDWRLTFSSESRQKIVAKVEASLWKCISNPSPDKFQEIKDAAAKFEDKMFSIATSTEDYVRRITTKMLKVNKTTPTGEASSLPSNSSCSSQITDSASHSVQSQVRNQSKSSPVPMANQSQPTQQRLLLNNMENSMSSPGIQNSGNLVSLPLGTCLTDNPVANSLGQSCEMQITPGMSQTQNTFSSSQRRVHERQHLQQVVAQQHLQSQNQNHFVLQQQFQHPGMMKHRGNIQTHSMHPHDPQQQQHNLMQPIQTSSSQQQTQSPMVQSATQTGVVQNQQSSALQQHSQSVQWQQQSQRSLHEQQASMAQPIMVSSQQKQQLIGKQTDERNFQHNQPFGQPNSIMELQKQQRQKWLGQQTNSSSMQHQQQVMSQQNDISRFHQQTLGLQGNVSGLKQQQQFGNQSGVSNMQTHQQSMHSLHQAKSATHQQSQQTSSMLLSSPGKQAQSSRQQLMVQSQQQKQMQQQLALENKSNSFQRGALQHQNSTEWQRQLLQLQQGRPEPSSTSTDTMGLRGYSSVSGDVQDEVLNKVKFMMETYLPQLNEIIHRINIKLQQAKPEEIDILKRYKEYGEKCQHFLRMPLVGSRQLSLEKLIPYEKQILTFISMPNIRKVLQLPGQQLSQSQMTQLKHQHNNQMINKSQMQPRTLRNPQAATMHQNAVATMHQHGSMSLSNQVGISSNHPSNMINSLQHNPALELGQGNCLTSSQQGGASVGGPMQKTIINVSQQAANTLSQNNTSLLPSNMIQHQQSRQQQDHNMTSQEHQRQLMHQSEQHMLKNQQLQRQQKLQPTHSLPLPQHHTQMSEIGETKVRSNILGTTIQQHLTPSQDAAMYNHRQIKAGSSHVSSPQLLQAGSPQISQNSSSLIDHQNVLSSLPKLGTPLQSVNSPSVCLSPSTPVSSSPLPGKPEKQTAALSSLSNAGNIGQAPAQVSSLQQIAQSIAIGTPGISASPLLEDYINAEGNQDAGTAPIIIPEKPVLTPTERLLKAVKSISSKALSASVDDIGLAVSMVDGFAGSRPGEGARYSVPEDLVAMAGMHVKAMNFDLIDDSSLKKKLKRCYSTESSKNAMPSDYTENDSSKKVNGSETSEQLRSTATSGIKRSRLEMGRALQEEIGEINYRLINTVLDISSEDMNLTSAVGDDVEGRIVNCTFHPIGSSAEMFPVLPIRFLVSANYPYCSPTLIDKLSGNQSNEYENLLTKATTKFNTSLRCMSEPISLKEMAKSWDSCANAVFLEYARQNGGGSFSSRYGTWEKCVDAV</sequence>
<dbReference type="InterPro" id="IPR048386">
    <property type="entry name" value="Med15_C"/>
</dbReference>
<dbReference type="STRING" id="3469.A0A4Y7I839"/>
<dbReference type="GO" id="GO:0031490">
    <property type="term" value="F:chromatin DNA binding"/>
    <property type="evidence" value="ECO:0007669"/>
    <property type="project" value="InterPro"/>
</dbReference>
<feature type="region of interest" description="Disordered" evidence="5">
    <location>
        <begin position="505"/>
        <end position="528"/>
    </location>
</feature>
<dbReference type="AlphaFoldDB" id="A0A4Y7I839"/>
<evidence type="ECO:0000313" key="9">
    <source>
        <dbReference type="Proteomes" id="UP000316621"/>
    </source>
</evidence>
<comment type="subcellular location">
    <subcellularLocation>
        <location evidence="1">Nucleus</location>
    </subcellularLocation>
</comment>
<feature type="compositionally biased region" description="Low complexity" evidence="5">
    <location>
        <begin position="93"/>
        <end position="103"/>
    </location>
</feature>
<evidence type="ECO:0000256" key="3">
    <source>
        <dbReference type="ARBA" id="ARBA00023163"/>
    </source>
</evidence>
<keyword evidence="9" id="KW-1185">Reference proteome</keyword>
<dbReference type="Pfam" id="PF16987">
    <property type="entry name" value="KIX_2"/>
    <property type="match status" value="1"/>
</dbReference>
<dbReference type="OrthoDB" id="1896842at2759"/>
<feature type="compositionally biased region" description="Polar residues" evidence="5">
    <location>
        <begin position="410"/>
        <end position="431"/>
    </location>
</feature>
<evidence type="ECO:0000256" key="2">
    <source>
        <dbReference type="ARBA" id="ARBA00023015"/>
    </source>
</evidence>
<feature type="region of interest" description="Disordered" evidence="5">
    <location>
        <begin position="360"/>
        <end position="388"/>
    </location>
</feature>
<dbReference type="OMA" id="ATTWDAC"/>
<gene>
    <name evidence="8" type="ORF">C5167_036750</name>
</gene>
<reference evidence="8 9" key="1">
    <citation type="journal article" date="2018" name="Science">
        <title>The opium poppy genome and morphinan production.</title>
        <authorList>
            <person name="Guo L."/>
            <person name="Winzer T."/>
            <person name="Yang X."/>
            <person name="Li Y."/>
            <person name="Ning Z."/>
            <person name="He Z."/>
            <person name="Teodor R."/>
            <person name="Lu Y."/>
            <person name="Bowser T.A."/>
            <person name="Graham I.A."/>
            <person name="Ye K."/>
        </authorList>
    </citation>
    <scope>NUCLEOTIDE SEQUENCE [LARGE SCALE GENOMIC DNA]</scope>
    <source>
        <strain evidence="9">cv. HN1</strain>
        <tissue evidence="8">Leaves</tissue>
    </source>
</reference>
<feature type="region of interest" description="Disordered" evidence="5">
    <location>
        <begin position="1073"/>
        <end position="1108"/>
    </location>
</feature>
<feature type="compositionally biased region" description="Polar residues" evidence="5">
    <location>
        <begin position="104"/>
        <end position="134"/>
    </location>
</feature>
<dbReference type="Pfam" id="PF21539">
    <property type="entry name" value="Med15_C"/>
    <property type="match status" value="1"/>
</dbReference>
<feature type="compositionally biased region" description="Low complexity" evidence="5">
    <location>
        <begin position="898"/>
        <end position="914"/>
    </location>
</feature>
<feature type="compositionally biased region" description="Polar residues" evidence="5">
    <location>
        <begin position="1091"/>
        <end position="1108"/>
    </location>
</feature>
<feature type="domain" description="ARC105/Med15 mediator subunit C-terminal" evidence="7">
    <location>
        <begin position="1172"/>
        <end position="1238"/>
    </location>
</feature>
<protein>
    <submittedName>
        <fullName evidence="8">Uncharacterized protein</fullName>
    </submittedName>
</protein>
<feature type="region of interest" description="Disordered" evidence="5">
    <location>
        <begin position="241"/>
        <end position="337"/>
    </location>
</feature>
<name>A0A4Y7I839_PAPSO</name>
<dbReference type="InterPro" id="IPR036529">
    <property type="entry name" value="KIX_dom_sf"/>
</dbReference>